<evidence type="ECO:0000256" key="9">
    <source>
        <dbReference type="NCBIfam" id="TIGR00558"/>
    </source>
</evidence>
<comment type="similarity">
    <text evidence="3">Belongs to the pyridoxamine 5'-phosphate oxidase family.</text>
</comment>
<dbReference type="EMBL" id="LSZP01000046">
    <property type="protein sequence ID" value="KXU34972.1"/>
    <property type="molecule type" value="Genomic_DNA"/>
</dbReference>
<keyword evidence="8" id="KW-0664">Pyridoxine biosynthesis</keyword>
<dbReference type="PANTHER" id="PTHR10851">
    <property type="entry name" value="PYRIDOXINE-5-PHOSPHATE OXIDASE"/>
    <property type="match status" value="1"/>
</dbReference>
<comment type="subunit">
    <text evidence="4">Homodimer.</text>
</comment>
<dbReference type="InterPro" id="IPR019576">
    <property type="entry name" value="Pyridoxamine_oxidase_dimer_C"/>
</dbReference>
<feature type="binding site" evidence="10">
    <location>
        <begin position="190"/>
        <end position="192"/>
    </location>
    <ligand>
        <name>substrate</name>
    </ligand>
</feature>
<keyword evidence="5" id="KW-0285">Flavoprotein</keyword>
<feature type="binding site" evidence="10">
    <location>
        <position position="122"/>
    </location>
    <ligand>
        <name>substrate</name>
    </ligand>
</feature>
<dbReference type="GO" id="GO:0008615">
    <property type="term" value="P:pyridoxine biosynthetic process"/>
    <property type="evidence" value="ECO:0007669"/>
    <property type="project" value="UniProtKB-UniRule"/>
</dbReference>
<dbReference type="OrthoDB" id="9780392at2"/>
<comment type="pathway">
    <text evidence="1">Cofactor metabolism; pyridoxal 5'-phosphate salvage; pyridoxal 5'-phosphate from pyridoxamine 5'-phosphate: step 1/1.</text>
</comment>
<proteinExistence type="inferred from homology"/>
<dbReference type="InterPro" id="IPR000659">
    <property type="entry name" value="Pyridox_Oxase"/>
</dbReference>
<feature type="binding site" evidence="11">
    <location>
        <position position="184"/>
    </location>
    <ligand>
        <name>FMN</name>
        <dbReference type="ChEBI" id="CHEBI:58210"/>
    </ligand>
</feature>
<feature type="binding site" evidence="11">
    <location>
        <begin position="139"/>
        <end position="140"/>
    </location>
    <ligand>
        <name>FMN</name>
        <dbReference type="ChEBI" id="CHEBI:58210"/>
    </ligand>
</feature>
<dbReference type="InterPro" id="IPR012349">
    <property type="entry name" value="Split_barrel_FMN-bd"/>
</dbReference>
<comment type="cofactor">
    <cofactor evidence="11">
        <name>FMN</name>
        <dbReference type="ChEBI" id="CHEBI:58210"/>
    </cofactor>
    <text evidence="11">Binds 1 FMN per subunit.</text>
</comment>
<organism evidence="14 15">
    <name type="scientific">Cephaloticoccus capnophilus</name>
    <dbReference type="NCBI Taxonomy" id="1548208"/>
    <lineage>
        <taxon>Bacteria</taxon>
        <taxon>Pseudomonadati</taxon>
        <taxon>Verrucomicrobiota</taxon>
        <taxon>Opitutia</taxon>
        <taxon>Opitutales</taxon>
        <taxon>Opitutaceae</taxon>
        <taxon>Cephaloticoccus</taxon>
    </lineage>
</organism>
<feature type="binding site" evidence="11">
    <location>
        <position position="82"/>
    </location>
    <ligand>
        <name>FMN</name>
        <dbReference type="ChEBI" id="CHEBI:58210"/>
    </ligand>
</feature>
<evidence type="ECO:0000256" key="5">
    <source>
        <dbReference type="ARBA" id="ARBA00022630"/>
    </source>
</evidence>
<name>A0A139SK61_9BACT</name>
<evidence type="ECO:0000256" key="8">
    <source>
        <dbReference type="ARBA" id="ARBA00023096"/>
    </source>
</evidence>
<feature type="domain" description="Pyridoxine 5'-phosphate oxidase dimerisation C-terminal" evidence="13">
    <location>
        <begin position="171"/>
        <end position="213"/>
    </location>
</feature>
<dbReference type="STRING" id="1548208.AXK12_06285"/>
<dbReference type="NCBIfam" id="NF004231">
    <property type="entry name" value="PRK05679.1"/>
    <property type="match status" value="1"/>
</dbReference>
<dbReference type="Gene3D" id="2.30.110.10">
    <property type="entry name" value="Electron Transport, Fmn-binding Protein, Chain A"/>
    <property type="match status" value="1"/>
</dbReference>
<feature type="binding site" evidence="10">
    <location>
        <position position="65"/>
    </location>
    <ligand>
        <name>substrate</name>
    </ligand>
</feature>
<evidence type="ECO:0000256" key="7">
    <source>
        <dbReference type="ARBA" id="ARBA00023002"/>
    </source>
</evidence>
<dbReference type="PROSITE" id="PS01064">
    <property type="entry name" value="PYRIDOX_OXIDASE"/>
    <property type="match status" value="1"/>
</dbReference>
<evidence type="ECO:0000259" key="12">
    <source>
        <dbReference type="Pfam" id="PF01243"/>
    </source>
</evidence>
<dbReference type="GO" id="GO:0010181">
    <property type="term" value="F:FMN binding"/>
    <property type="evidence" value="ECO:0007669"/>
    <property type="project" value="UniProtKB-UniRule"/>
</dbReference>
<evidence type="ECO:0000256" key="11">
    <source>
        <dbReference type="PIRSR" id="PIRSR000190-2"/>
    </source>
</evidence>
<feature type="binding site" evidence="11">
    <location>
        <begin position="60"/>
        <end position="65"/>
    </location>
    <ligand>
        <name>FMN</name>
        <dbReference type="ChEBI" id="CHEBI:58210"/>
    </ligand>
</feature>
<accession>A0A139SK61</accession>
<feature type="binding site" evidence="10">
    <location>
        <position position="126"/>
    </location>
    <ligand>
        <name>substrate</name>
    </ligand>
</feature>
<feature type="binding site" evidence="10">
    <location>
        <begin position="7"/>
        <end position="10"/>
    </location>
    <ligand>
        <name>substrate</name>
    </ligand>
</feature>
<feature type="domain" description="Pyridoxamine 5'-phosphate oxidase N-terminal" evidence="12">
    <location>
        <begin position="34"/>
        <end position="150"/>
    </location>
</feature>
<evidence type="ECO:0000256" key="1">
    <source>
        <dbReference type="ARBA" id="ARBA00004738"/>
    </source>
</evidence>
<gene>
    <name evidence="14" type="ORF">AXK12_06285</name>
</gene>
<feature type="binding site" evidence="11">
    <location>
        <position position="194"/>
    </location>
    <ligand>
        <name>FMN</name>
        <dbReference type="ChEBI" id="CHEBI:58210"/>
    </ligand>
</feature>
<dbReference type="GO" id="GO:0004733">
    <property type="term" value="F:pyridoxamine phosphate oxidase activity"/>
    <property type="evidence" value="ECO:0007669"/>
    <property type="project" value="UniProtKB-UniRule"/>
</dbReference>
<feature type="binding site" evidence="11">
    <location>
        <begin position="75"/>
        <end position="76"/>
    </location>
    <ligand>
        <name>FMN</name>
        <dbReference type="ChEBI" id="CHEBI:58210"/>
    </ligand>
</feature>
<dbReference type="HAMAP" id="MF_01629">
    <property type="entry name" value="PdxH"/>
    <property type="match status" value="1"/>
</dbReference>
<evidence type="ECO:0000256" key="10">
    <source>
        <dbReference type="PIRSR" id="PIRSR000190-1"/>
    </source>
</evidence>
<dbReference type="Pfam" id="PF10590">
    <property type="entry name" value="PNP_phzG_C"/>
    <property type="match status" value="1"/>
</dbReference>
<dbReference type="Proteomes" id="UP000071392">
    <property type="component" value="Unassembled WGS sequence"/>
</dbReference>
<dbReference type="NCBIfam" id="TIGR00558">
    <property type="entry name" value="pdxH"/>
    <property type="match status" value="1"/>
</dbReference>
<dbReference type="PANTHER" id="PTHR10851:SF0">
    <property type="entry name" value="PYRIDOXINE-5'-PHOSPHATE OXIDASE"/>
    <property type="match status" value="1"/>
</dbReference>
<keyword evidence="7" id="KW-0560">Oxidoreductase</keyword>
<keyword evidence="6 11" id="KW-0288">FMN</keyword>
<dbReference type="Pfam" id="PF01243">
    <property type="entry name" value="PNPOx_N"/>
    <property type="match status" value="1"/>
</dbReference>
<dbReference type="InterPro" id="IPR019740">
    <property type="entry name" value="Pyridox_Oxase_CS"/>
</dbReference>
<sequence>MSLADLRQEYSLAGLRESDLEKDPFRQFDKWFGEAQAAQILEPNAMTLATATHDGRASARVVLLKNFDTRGFVFYTNFESRKGHELSENPHATLLFAWLPIERQVIVSGQVTKVAQEEALAYFHSRPRASQLGAWASQQSSVIPSRDVLDERLRALDAQYAERPIPLPPYWGGYRLAPESVEFWQGRRSRLHDRLRYRRESEGGEWIIERLSP</sequence>
<protein>
    <recommendedName>
        <fullName evidence="9">Pyridoxamine 5'-phosphate oxidase</fullName>
        <ecNumber evidence="9">1.4.3.5</ecNumber>
    </recommendedName>
</protein>
<evidence type="ECO:0000259" key="13">
    <source>
        <dbReference type="Pfam" id="PF10590"/>
    </source>
</evidence>
<feature type="binding site" evidence="11">
    <location>
        <position position="81"/>
    </location>
    <ligand>
        <name>FMN</name>
        <dbReference type="ChEBI" id="CHEBI:58210"/>
    </ligand>
</feature>
<reference evidence="14 15" key="1">
    <citation type="submission" date="2016-02" db="EMBL/GenBank/DDBJ databases">
        <authorList>
            <person name="Wen L."/>
            <person name="He K."/>
            <person name="Yang H."/>
        </authorList>
    </citation>
    <scope>NUCLEOTIDE SEQUENCE [LARGE SCALE GENOMIC DNA]</scope>
    <source>
        <strain evidence="14 15">CV41</strain>
    </source>
</reference>
<evidence type="ECO:0000256" key="6">
    <source>
        <dbReference type="ARBA" id="ARBA00022643"/>
    </source>
</evidence>
<evidence type="ECO:0000313" key="15">
    <source>
        <dbReference type="Proteomes" id="UP000071392"/>
    </source>
</evidence>
<evidence type="ECO:0000256" key="2">
    <source>
        <dbReference type="ARBA" id="ARBA00005037"/>
    </source>
</evidence>
<dbReference type="InterPro" id="IPR011576">
    <property type="entry name" value="Pyridox_Oxase_N"/>
</dbReference>
<dbReference type="FunFam" id="2.30.110.10:FF:000005">
    <property type="entry name" value="NAD(P)H-hydrate epimerase"/>
    <property type="match status" value="1"/>
</dbReference>
<evidence type="ECO:0000256" key="4">
    <source>
        <dbReference type="ARBA" id="ARBA00011738"/>
    </source>
</evidence>
<feature type="binding site" evidence="10">
    <location>
        <position position="130"/>
    </location>
    <ligand>
        <name>substrate</name>
    </ligand>
</feature>
<dbReference type="AlphaFoldDB" id="A0A139SK61"/>
<feature type="binding site" evidence="11">
    <location>
        <position position="104"/>
    </location>
    <ligand>
        <name>FMN</name>
        <dbReference type="ChEBI" id="CHEBI:58210"/>
    </ligand>
</feature>
<evidence type="ECO:0000256" key="3">
    <source>
        <dbReference type="ARBA" id="ARBA00007301"/>
    </source>
</evidence>
<dbReference type="RefSeq" id="WP_068712486.1">
    <property type="nucleotide sequence ID" value="NZ_LSZP01000046.1"/>
</dbReference>
<dbReference type="SUPFAM" id="SSF50475">
    <property type="entry name" value="FMN-binding split barrel"/>
    <property type="match status" value="1"/>
</dbReference>
<dbReference type="EC" id="1.4.3.5" evidence="9"/>
<comment type="pathway">
    <text evidence="2">Cofactor metabolism; pyridoxal 5'-phosphate salvage; pyridoxal 5'-phosphate from pyridoxine 5'-phosphate: step 1/1.</text>
</comment>
<dbReference type="PIRSF" id="PIRSF000190">
    <property type="entry name" value="Pyd_amn-ph_oxd"/>
    <property type="match status" value="1"/>
</dbReference>
<keyword evidence="15" id="KW-1185">Reference proteome</keyword>
<evidence type="ECO:0000313" key="14">
    <source>
        <dbReference type="EMBL" id="KXU34972.1"/>
    </source>
</evidence>
<comment type="caution">
    <text evidence="14">The sequence shown here is derived from an EMBL/GenBank/DDBJ whole genome shotgun (WGS) entry which is preliminary data.</text>
</comment>